<sequence length="142" mass="16305">MEEQPSGRLVDQRIRNRIMEAVEALAGGDETVRREWPVEYFESFYDWIPHQIDGEMRYNSAITPEERAVLLEVSSILDAACDATTGNMDADEFIASGWPKRIQPVAFKALKLMRNRGKFSEDQEENSPMNVLEGLEPDRRPM</sequence>
<reference evidence="2 3" key="1">
    <citation type="journal article" date="2012" name="BMC Genomics">
        <title>Comparative genomics of the classical Bordetella subspecies: the evolution and exchange of virulence-associated diversity amongst closely related pathogens.</title>
        <authorList>
            <person name="Park J."/>
            <person name="Zhang Y."/>
            <person name="Buboltz A.M."/>
            <person name="Zhang X."/>
            <person name="Schuster S.C."/>
            <person name="Ahuja U."/>
            <person name="Liu M."/>
            <person name="Miller J.F."/>
            <person name="Sebaihia M."/>
            <person name="Bentley S.D."/>
            <person name="Parkhill J."/>
            <person name="Harvill E.T."/>
        </authorList>
    </citation>
    <scope>NUCLEOTIDE SEQUENCE [LARGE SCALE GENOMIC DNA]</scope>
    <source>
        <strain evidence="2 3">Bpp5</strain>
        <plasmid evidence="3">Plasmid BPP5P1</plasmid>
    </source>
</reference>
<name>K0MLQ3_BORPB</name>
<evidence type="ECO:0000313" key="3">
    <source>
        <dbReference type="Proteomes" id="UP000008035"/>
    </source>
</evidence>
<dbReference type="Proteomes" id="UP000008035">
    <property type="component" value="Plasmid BPP5P1"/>
</dbReference>
<dbReference type="AlphaFoldDB" id="K0MLQ3"/>
<dbReference type="HOGENOM" id="CLU_121327_0_0_4"/>
<keyword evidence="2" id="KW-0614">Plasmid</keyword>
<gene>
    <name evidence="2" type="ordered locus">BN117_p12</name>
</gene>
<protein>
    <submittedName>
        <fullName evidence="2">Uncharacterized protein</fullName>
    </submittedName>
</protein>
<accession>K0MLQ3</accession>
<feature type="region of interest" description="Disordered" evidence="1">
    <location>
        <begin position="118"/>
        <end position="142"/>
    </location>
</feature>
<evidence type="ECO:0000256" key="1">
    <source>
        <dbReference type="SAM" id="MobiDB-lite"/>
    </source>
</evidence>
<geneLocation type="plasmid" evidence="2 3">
    <name>BPP5P1</name>
</geneLocation>
<evidence type="ECO:0000313" key="2">
    <source>
        <dbReference type="EMBL" id="CCJ51903.1"/>
    </source>
</evidence>
<proteinExistence type="predicted"/>
<dbReference type="EMBL" id="HE965804">
    <property type="protein sequence ID" value="CCJ51903.1"/>
    <property type="molecule type" value="Genomic_DNA"/>
</dbReference>
<dbReference type="RefSeq" id="WP_015042072.1">
    <property type="nucleotide sequence ID" value="NC_018830.1"/>
</dbReference>
<organism evidence="2 3">
    <name type="scientific">Bordetella parapertussis (strain Bpp5)</name>
    <dbReference type="NCBI Taxonomy" id="1208660"/>
    <lineage>
        <taxon>Bacteria</taxon>
        <taxon>Pseudomonadati</taxon>
        <taxon>Pseudomonadota</taxon>
        <taxon>Betaproteobacteria</taxon>
        <taxon>Burkholderiales</taxon>
        <taxon>Alcaligenaceae</taxon>
        <taxon>Bordetella</taxon>
    </lineage>
</organism>
<dbReference type="KEGG" id="bpar:BN117_p12"/>